<feature type="region of interest" description="Disordered" evidence="1">
    <location>
        <begin position="122"/>
        <end position="169"/>
    </location>
</feature>
<evidence type="ECO:0000256" key="2">
    <source>
        <dbReference type="SAM" id="SignalP"/>
    </source>
</evidence>
<dbReference type="KEGG" id="alam:RT761_02407"/>
<keyword evidence="2" id="KW-0732">Signal</keyword>
<dbReference type="AlphaFoldDB" id="A0A7T1ANI0"/>
<organism evidence="3 4">
    <name type="scientific">Atribacter laminatus</name>
    <dbReference type="NCBI Taxonomy" id="2847778"/>
    <lineage>
        <taxon>Bacteria</taxon>
        <taxon>Pseudomonadati</taxon>
        <taxon>Atribacterota</taxon>
        <taxon>Atribacteria</taxon>
        <taxon>Atribacterales</taxon>
        <taxon>Atribacteraceae</taxon>
        <taxon>Atribacter</taxon>
    </lineage>
</organism>
<sequence length="169" mass="18842">MKKILSGFTVALLVVLMVSSFALARGRGDNNYGRQLTGKTVDMNGTIQAVDFTPPQIEIKVDVDGKVVEVELGPVWQYDPKDFQIGASISLTGEYVADNVFLPYSFKVNDKTYELRDADGYPLWAGRKNNDDNRGNRNQDEDWDCRGRGGRDQDGSGRGMMGNRGNRNR</sequence>
<dbReference type="Proteomes" id="UP000594463">
    <property type="component" value="Chromosome"/>
</dbReference>
<reference evidence="3 4" key="1">
    <citation type="journal article" date="2021" name="Nat. Commun.">
        <title>Isolation of a member of the candidate phylum Atribacteria reveals a unique cell membrane structure.</title>
        <authorList>
            <person name="Taiki K."/>
            <person name="Nobu M.K."/>
            <person name="Kusada H."/>
            <person name="Meng X.-Y."/>
            <person name="Hosoki N."/>
            <person name="Uematsu K."/>
            <person name="Yoshioka H."/>
            <person name="Kamagata Y."/>
            <person name="Tamaki H."/>
        </authorList>
    </citation>
    <scope>NUCLEOTIDE SEQUENCE [LARGE SCALE GENOMIC DNA]</scope>
    <source>
        <strain evidence="3 4">RT761</strain>
    </source>
</reference>
<feature type="signal peptide" evidence="2">
    <location>
        <begin position="1"/>
        <end position="24"/>
    </location>
</feature>
<accession>A0A7T1ANI0</accession>
<proteinExistence type="predicted"/>
<gene>
    <name evidence="3" type="ORF">RT761_02407</name>
</gene>
<evidence type="ECO:0000313" key="3">
    <source>
        <dbReference type="EMBL" id="QPM69179.1"/>
    </source>
</evidence>
<dbReference type="EMBL" id="CP065383">
    <property type="protein sequence ID" value="QPM69179.1"/>
    <property type="molecule type" value="Genomic_DNA"/>
</dbReference>
<keyword evidence="4" id="KW-1185">Reference proteome</keyword>
<feature type="chain" id="PRO_5030639581" description="DUF5666 domain-containing protein" evidence="2">
    <location>
        <begin position="25"/>
        <end position="169"/>
    </location>
</feature>
<evidence type="ECO:0008006" key="5">
    <source>
        <dbReference type="Google" id="ProtNLM"/>
    </source>
</evidence>
<evidence type="ECO:0000313" key="4">
    <source>
        <dbReference type="Proteomes" id="UP000594463"/>
    </source>
</evidence>
<name>A0A7T1ANI0_ATRLM</name>
<evidence type="ECO:0000256" key="1">
    <source>
        <dbReference type="SAM" id="MobiDB-lite"/>
    </source>
</evidence>
<dbReference type="RefSeq" id="WP_218111660.1">
    <property type="nucleotide sequence ID" value="NZ_CP065383.1"/>
</dbReference>
<protein>
    <recommendedName>
        <fullName evidence="5">DUF5666 domain-containing protein</fullName>
    </recommendedName>
</protein>
<feature type="compositionally biased region" description="Basic and acidic residues" evidence="1">
    <location>
        <begin position="128"/>
        <end position="155"/>
    </location>
</feature>